<evidence type="ECO:0000256" key="1">
    <source>
        <dbReference type="ARBA" id="ARBA00010098"/>
    </source>
</evidence>
<reference evidence="2" key="1">
    <citation type="journal article" date="2019" name="Science">
        <title>Mutation of a bHLH transcription factor allowed almond domestication.</title>
        <authorList>
            <person name="Sanchez-Perez R."/>
            <person name="Pavan S."/>
            <person name="Mazzeo R."/>
            <person name="Moldovan C."/>
            <person name="Aiese Cigliano R."/>
            <person name="Del Cueto J."/>
            <person name="Ricciardi F."/>
            <person name="Lotti C."/>
            <person name="Ricciardi L."/>
            <person name="Dicenta F."/>
            <person name="Lopez-Marques R.L."/>
            <person name="Lindberg Moller B."/>
        </authorList>
    </citation>
    <scope>NUCLEOTIDE SEQUENCE</scope>
</reference>
<dbReference type="EMBL" id="AP019303">
    <property type="protein sequence ID" value="BBH08122.1"/>
    <property type="molecule type" value="Genomic_DNA"/>
</dbReference>
<dbReference type="PANTHER" id="PTHR12790:SF0">
    <property type="entry name" value="RNA POLYMERASE I-SPECIFIC TRANSCRIPTION INITIATION FACTOR RRN3-RELATED"/>
    <property type="match status" value="1"/>
</dbReference>
<comment type="similarity">
    <text evidence="1">Belongs to the RRN3 family.</text>
</comment>
<proteinExistence type="inferred from homology"/>
<keyword evidence="2" id="KW-0396">Initiation factor</keyword>
<dbReference type="PANTHER" id="PTHR12790">
    <property type="entry name" value="TRANSCRIPTION INITIATION FACTOR IA RRN3"/>
    <property type="match status" value="1"/>
</dbReference>
<sequence length="721" mass="82220">MAEEGLRLRELVIYIYAKRRPLFRNPDFLGVYIPNSLTRWPTKHRQRLHSRSSNEEDHDDFALLLTTYLLSRLNRNPRPRASSLTNCRRIRRGRARDDEAAFRTMGDHDLIDSYLVYRARDTLCSVLSLEKFQHLAQGDTEDYRQLLSAMNPEELGANEVAMLVTNLKALAGAVAYIDNVLHNELLSAIFKMSLWNYKPDVMDALIEFIESLATSSGKYVDDCLAMLTCQFFPPGSLPLPKILARKDGVLSRVHSSLKYIADLVPLSPVRLVPIVLDGKPQYRFNNTSTLSLVIYVENMLKLESGVLGEVVRIPMLAGVVDLLLDLDVEIGWEDIKNDSSKGIFEMELEDVDESRDDDLNDDSELPRQLSRKTLGGNSFAEKLDSLMVLTFEHLESCQVADRLIEIFDTLLESFKKTVLTAYKSKFAQFVIFYACSLDPKNCGVTFALMLEHTFFFSTNPPLLRMSAVAYLASYLSRAKFLSVFVVAGTLERLVDWCVKYVKMQDDEINPEAHRIFYSGCQAIMYLLCFRMRSMMDDPQLKPWLVRLPLESILNNKLSPLKVCLPSIVLEFLRQAKAARLFMTSEKFNFDDYLESELSREFGGMERLDMFFPFDPCLLKKSDSYIRPNFIFWSMVQPTYDDEDSSDEDVGDAFAGDNDGGMDYGIMQSLEEQHFDFAEVGSALNKMSITPKDSLLSRFGGAINQPMRMPSRIRPSTSPESL</sequence>
<accession>A0A4Y1RUR5</accession>
<dbReference type="GO" id="GO:0001181">
    <property type="term" value="F:RNA polymerase I general transcription initiation factor activity"/>
    <property type="evidence" value="ECO:0007669"/>
    <property type="project" value="InterPro"/>
</dbReference>
<gene>
    <name evidence="2" type="ORF">Prudu_020231</name>
</gene>
<dbReference type="GO" id="GO:0003743">
    <property type="term" value="F:translation initiation factor activity"/>
    <property type="evidence" value="ECO:0007669"/>
    <property type="project" value="UniProtKB-KW"/>
</dbReference>
<evidence type="ECO:0000313" key="2">
    <source>
        <dbReference type="EMBL" id="BBH08122.1"/>
    </source>
</evidence>
<keyword evidence="2" id="KW-0648">Protein biosynthesis</keyword>
<dbReference type="GO" id="GO:0006361">
    <property type="term" value="P:transcription initiation at RNA polymerase I promoter"/>
    <property type="evidence" value="ECO:0007669"/>
    <property type="project" value="InterPro"/>
</dbReference>
<dbReference type="Pfam" id="PF05327">
    <property type="entry name" value="RRN3"/>
    <property type="match status" value="1"/>
</dbReference>
<dbReference type="InterPro" id="IPR007991">
    <property type="entry name" value="RNA_pol_I_trans_ini_fac_RRN3"/>
</dbReference>
<protein>
    <submittedName>
        <fullName evidence="2">RNA polymerase I specific transcription initiation factor RRN3 protein</fullName>
    </submittedName>
</protein>
<dbReference type="GO" id="GO:0001042">
    <property type="term" value="F:RNA polymerase I core binding"/>
    <property type="evidence" value="ECO:0007669"/>
    <property type="project" value="TreeGrafter"/>
</dbReference>
<organism evidence="2">
    <name type="scientific">Prunus dulcis</name>
    <name type="common">Almond</name>
    <name type="synonym">Amygdalus dulcis</name>
    <dbReference type="NCBI Taxonomy" id="3755"/>
    <lineage>
        <taxon>Eukaryota</taxon>
        <taxon>Viridiplantae</taxon>
        <taxon>Streptophyta</taxon>
        <taxon>Embryophyta</taxon>
        <taxon>Tracheophyta</taxon>
        <taxon>Spermatophyta</taxon>
        <taxon>Magnoliopsida</taxon>
        <taxon>eudicotyledons</taxon>
        <taxon>Gunneridae</taxon>
        <taxon>Pentapetalae</taxon>
        <taxon>rosids</taxon>
        <taxon>fabids</taxon>
        <taxon>Rosales</taxon>
        <taxon>Rosaceae</taxon>
        <taxon>Amygdaloideae</taxon>
        <taxon>Amygdaleae</taxon>
        <taxon>Prunus</taxon>
    </lineage>
</organism>
<dbReference type="GO" id="GO:0005634">
    <property type="term" value="C:nucleus"/>
    <property type="evidence" value="ECO:0007669"/>
    <property type="project" value="TreeGrafter"/>
</dbReference>
<dbReference type="AlphaFoldDB" id="A0A4Y1RUR5"/>
<name>A0A4Y1RUR5_PRUDU</name>